<reference evidence="2 3" key="1">
    <citation type="journal article" date="2019" name="Commun. Biol.">
        <title>The bagworm genome reveals a unique fibroin gene that provides high tensile strength.</title>
        <authorList>
            <person name="Kono N."/>
            <person name="Nakamura H."/>
            <person name="Ohtoshi R."/>
            <person name="Tomita M."/>
            <person name="Numata K."/>
            <person name="Arakawa K."/>
        </authorList>
    </citation>
    <scope>NUCLEOTIDE SEQUENCE [LARGE SCALE GENOMIC DNA]</scope>
</reference>
<feature type="region of interest" description="Disordered" evidence="1">
    <location>
        <begin position="178"/>
        <end position="251"/>
    </location>
</feature>
<dbReference type="Proteomes" id="UP000299102">
    <property type="component" value="Unassembled WGS sequence"/>
</dbReference>
<evidence type="ECO:0000313" key="3">
    <source>
        <dbReference type="Proteomes" id="UP000299102"/>
    </source>
</evidence>
<protein>
    <submittedName>
        <fullName evidence="2">Uncharacterized protein</fullName>
    </submittedName>
</protein>
<evidence type="ECO:0000313" key="2">
    <source>
        <dbReference type="EMBL" id="GBP02080.1"/>
    </source>
</evidence>
<feature type="compositionally biased region" description="Basic residues" evidence="1">
    <location>
        <begin position="216"/>
        <end position="225"/>
    </location>
</feature>
<organism evidence="2 3">
    <name type="scientific">Eumeta variegata</name>
    <name type="common">Bagworm moth</name>
    <name type="synonym">Eumeta japonica</name>
    <dbReference type="NCBI Taxonomy" id="151549"/>
    <lineage>
        <taxon>Eukaryota</taxon>
        <taxon>Metazoa</taxon>
        <taxon>Ecdysozoa</taxon>
        <taxon>Arthropoda</taxon>
        <taxon>Hexapoda</taxon>
        <taxon>Insecta</taxon>
        <taxon>Pterygota</taxon>
        <taxon>Neoptera</taxon>
        <taxon>Endopterygota</taxon>
        <taxon>Lepidoptera</taxon>
        <taxon>Glossata</taxon>
        <taxon>Ditrysia</taxon>
        <taxon>Tineoidea</taxon>
        <taxon>Psychidae</taxon>
        <taxon>Oiketicinae</taxon>
        <taxon>Eumeta</taxon>
    </lineage>
</organism>
<gene>
    <name evidence="2" type="ORF">EVAR_91755_1</name>
</gene>
<proteinExistence type="predicted"/>
<accession>A0A4C1SLQ3</accession>
<keyword evidence="3" id="KW-1185">Reference proteome</keyword>
<sequence length="251" mass="27423">MLFPLSRRNAELKCALLIRPLVTCNPFGSPIHRPSPSRARVRPKTAAIVRARRGSSDPAALRDLGLMGRKPTPHRERLCFIIGSHLSTRQQYRRSVTSPSASAVVRLGSDLGLLSSKARTTELCPASFEFTVGPQPRKTSVVCKAGKDEHLALRSGMGCVGRRRPLCSGRRVGIDKCKDAPPHARRSAVRTGSSSKRRTLKNEWSQIAINGSPGARGRRRRPSRARRIEKLGPRGLHPAHCGSGAADDPDR</sequence>
<evidence type="ECO:0000256" key="1">
    <source>
        <dbReference type="SAM" id="MobiDB-lite"/>
    </source>
</evidence>
<comment type="caution">
    <text evidence="2">The sequence shown here is derived from an EMBL/GenBank/DDBJ whole genome shotgun (WGS) entry which is preliminary data.</text>
</comment>
<name>A0A4C1SLQ3_EUMVA</name>
<dbReference type="AlphaFoldDB" id="A0A4C1SLQ3"/>
<dbReference type="EMBL" id="BGZK01003512">
    <property type="protein sequence ID" value="GBP02080.1"/>
    <property type="molecule type" value="Genomic_DNA"/>
</dbReference>